<evidence type="ECO:0000256" key="4">
    <source>
        <dbReference type="ARBA" id="ARBA00022801"/>
    </source>
</evidence>
<gene>
    <name evidence="9" type="ORF">MiSe_66830</name>
</gene>
<keyword evidence="6 7" id="KW-0326">Glycosidase</keyword>
<reference evidence="9" key="1">
    <citation type="submission" date="2019-10" db="EMBL/GenBank/DDBJ databases">
        <title>Draft genome sequece of Microseira wollei NIES-4236.</title>
        <authorList>
            <person name="Yamaguchi H."/>
            <person name="Suzuki S."/>
            <person name="Kawachi M."/>
        </authorList>
    </citation>
    <scope>NUCLEOTIDE SEQUENCE</scope>
    <source>
        <strain evidence="9">NIES-4236</strain>
    </source>
</reference>
<dbReference type="Gene3D" id="1.10.530.40">
    <property type="match status" value="1"/>
</dbReference>
<evidence type="ECO:0000259" key="8">
    <source>
        <dbReference type="Pfam" id="PF01471"/>
    </source>
</evidence>
<dbReference type="InterPro" id="IPR002477">
    <property type="entry name" value="Peptidoglycan-bd-like"/>
</dbReference>
<evidence type="ECO:0000313" key="10">
    <source>
        <dbReference type="Proteomes" id="UP001050975"/>
    </source>
</evidence>
<dbReference type="Proteomes" id="UP001050975">
    <property type="component" value="Unassembled WGS sequence"/>
</dbReference>
<dbReference type="InterPro" id="IPR023347">
    <property type="entry name" value="Lysozyme_dom_sf"/>
</dbReference>
<accession>A0AAV3XHG8</accession>
<evidence type="ECO:0000256" key="5">
    <source>
        <dbReference type="ARBA" id="ARBA00023200"/>
    </source>
</evidence>
<dbReference type="CDD" id="cd00737">
    <property type="entry name" value="lyz_endolysin_autolysin"/>
    <property type="match status" value="1"/>
</dbReference>
<dbReference type="AlphaFoldDB" id="A0AAV3XHG8"/>
<keyword evidence="3 7" id="KW-0081">Bacteriolytic enzyme</keyword>
<dbReference type="InterPro" id="IPR023346">
    <property type="entry name" value="Lysozyme-like_dom_sf"/>
</dbReference>
<dbReference type="GO" id="GO:0042742">
    <property type="term" value="P:defense response to bacterium"/>
    <property type="evidence" value="ECO:0007669"/>
    <property type="project" value="UniProtKB-KW"/>
</dbReference>
<comment type="similarity">
    <text evidence="7">Belongs to the glycosyl hydrolase 24 family.</text>
</comment>
<evidence type="ECO:0000256" key="3">
    <source>
        <dbReference type="ARBA" id="ARBA00022638"/>
    </source>
</evidence>
<dbReference type="InterPro" id="IPR002196">
    <property type="entry name" value="Glyco_hydro_24"/>
</dbReference>
<dbReference type="InterPro" id="IPR034690">
    <property type="entry name" value="Endolysin_T4_type"/>
</dbReference>
<dbReference type="InterPro" id="IPR051018">
    <property type="entry name" value="Bacteriophage_GH24"/>
</dbReference>
<evidence type="ECO:0000256" key="6">
    <source>
        <dbReference type="ARBA" id="ARBA00023295"/>
    </source>
</evidence>
<dbReference type="GO" id="GO:0016998">
    <property type="term" value="P:cell wall macromolecule catabolic process"/>
    <property type="evidence" value="ECO:0007669"/>
    <property type="project" value="InterPro"/>
</dbReference>
<name>A0AAV3XHG8_9CYAN</name>
<dbReference type="PANTHER" id="PTHR38107:SF3">
    <property type="entry name" value="LYSOZYME RRRD-RELATED"/>
    <property type="match status" value="1"/>
</dbReference>
<dbReference type="RefSeq" id="WP_264196756.1">
    <property type="nucleotide sequence ID" value="NZ_BLAY01000138.1"/>
</dbReference>
<evidence type="ECO:0000256" key="2">
    <source>
        <dbReference type="ARBA" id="ARBA00022529"/>
    </source>
</evidence>
<dbReference type="SUPFAM" id="SSF47090">
    <property type="entry name" value="PGBD-like"/>
    <property type="match status" value="1"/>
</dbReference>
<protein>
    <recommendedName>
        <fullName evidence="7">Lysozyme</fullName>
        <ecNumber evidence="7">3.2.1.17</ecNumber>
    </recommendedName>
</protein>
<comment type="catalytic activity">
    <reaction evidence="1 7">
        <text>Hydrolysis of (1-&gt;4)-beta-linkages between N-acetylmuramic acid and N-acetyl-D-glucosamine residues in a peptidoglycan and between N-acetyl-D-glucosamine residues in chitodextrins.</text>
        <dbReference type="EC" id="3.2.1.17"/>
    </reaction>
</comment>
<keyword evidence="2 7" id="KW-0929">Antimicrobial</keyword>
<organism evidence="9 10">
    <name type="scientific">Microseira wollei NIES-4236</name>
    <dbReference type="NCBI Taxonomy" id="2530354"/>
    <lineage>
        <taxon>Bacteria</taxon>
        <taxon>Bacillati</taxon>
        <taxon>Cyanobacteriota</taxon>
        <taxon>Cyanophyceae</taxon>
        <taxon>Oscillatoriophycideae</taxon>
        <taxon>Aerosakkonematales</taxon>
        <taxon>Aerosakkonemataceae</taxon>
        <taxon>Microseira</taxon>
    </lineage>
</organism>
<comment type="caution">
    <text evidence="9">The sequence shown here is derived from an EMBL/GenBank/DDBJ whole genome shotgun (WGS) entry which is preliminary data.</text>
</comment>
<evidence type="ECO:0000313" key="9">
    <source>
        <dbReference type="EMBL" id="GET41869.1"/>
    </source>
</evidence>
<keyword evidence="4 7" id="KW-0378">Hydrolase</keyword>
<dbReference type="EMBL" id="BLAY01000138">
    <property type="protein sequence ID" value="GET41869.1"/>
    <property type="molecule type" value="Genomic_DNA"/>
</dbReference>
<dbReference type="SUPFAM" id="SSF53955">
    <property type="entry name" value="Lysozyme-like"/>
    <property type="match status" value="1"/>
</dbReference>
<proteinExistence type="inferred from homology"/>
<dbReference type="Gene3D" id="1.10.101.10">
    <property type="entry name" value="PGBD-like superfamily/PGBD"/>
    <property type="match status" value="1"/>
</dbReference>
<dbReference type="GO" id="GO:0031640">
    <property type="term" value="P:killing of cells of another organism"/>
    <property type="evidence" value="ECO:0007669"/>
    <property type="project" value="UniProtKB-KW"/>
</dbReference>
<keyword evidence="5" id="KW-1035">Host cytoplasm</keyword>
<sequence>MTRSLEIFKDGSLYEEEDGQPIKLTETQGKVDSLLEVLQFTQAETFTIAPPDAVPPEIPDPRTSARQINQTGLEIVKSFEGLFLEAYQDVVGVWTIGWGATEGIHPGMKINVAQAEELLKKELAKFEAAVADFVKVKINDDQFSALVCFSYNVGANALLKSTLLQLLNQGKYQEAAEQFLRWDKAGPKSYLGLSRRRRAERALFLSQPWEWARTWEPDKEIKLALASAGQPLVQGEEVRRIQQALVKAGFNVEVDGVFGSGTDKAVKQFQQKSGLTADGVVGPQTLAKLGL</sequence>
<dbReference type="HAMAP" id="MF_04110">
    <property type="entry name" value="ENDOLYSIN_T4"/>
    <property type="match status" value="1"/>
</dbReference>
<dbReference type="EC" id="3.2.1.17" evidence="7"/>
<dbReference type="Pfam" id="PF00959">
    <property type="entry name" value="Phage_lysozyme"/>
    <property type="match status" value="1"/>
</dbReference>
<dbReference type="GO" id="GO:0003796">
    <property type="term" value="F:lysozyme activity"/>
    <property type="evidence" value="ECO:0007669"/>
    <property type="project" value="UniProtKB-EC"/>
</dbReference>
<dbReference type="Pfam" id="PF01471">
    <property type="entry name" value="PG_binding_1"/>
    <property type="match status" value="1"/>
</dbReference>
<evidence type="ECO:0000256" key="1">
    <source>
        <dbReference type="ARBA" id="ARBA00000632"/>
    </source>
</evidence>
<feature type="domain" description="Peptidoglycan binding-like" evidence="8">
    <location>
        <begin position="234"/>
        <end position="289"/>
    </location>
</feature>
<dbReference type="InterPro" id="IPR036365">
    <property type="entry name" value="PGBD-like_sf"/>
</dbReference>
<keyword evidence="10" id="KW-1185">Reference proteome</keyword>
<dbReference type="InterPro" id="IPR033907">
    <property type="entry name" value="Endolysin_autolysin"/>
</dbReference>
<evidence type="ECO:0000256" key="7">
    <source>
        <dbReference type="RuleBase" id="RU003788"/>
    </source>
</evidence>
<dbReference type="GO" id="GO:0009253">
    <property type="term" value="P:peptidoglycan catabolic process"/>
    <property type="evidence" value="ECO:0007669"/>
    <property type="project" value="InterPro"/>
</dbReference>
<dbReference type="InterPro" id="IPR036366">
    <property type="entry name" value="PGBDSf"/>
</dbReference>
<dbReference type="PANTHER" id="PTHR38107">
    <property type="match status" value="1"/>
</dbReference>